<sequence length="177" mass="19694">MVSMEKRTRQYCHFCASPLENRHVQGRRRLYCPGCRTPIYENPVPAACVVLIDGHDQILLVKRRVPPKQGMWCLPGGFVECGETPEQAALRELREETGLTGRVNTLIGATTSPGTLYDSILLIGYLVSRYRGTARAGDDAAEVDFFDTGDLPPIAFESHLSFIRLYFSTLATESTPI</sequence>
<evidence type="ECO:0000313" key="5">
    <source>
        <dbReference type="Proteomes" id="UP000427906"/>
    </source>
</evidence>
<dbReference type="InterPro" id="IPR000086">
    <property type="entry name" value="NUDIX_hydrolase_dom"/>
</dbReference>
<reference evidence="4 5" key="1">
    <citation type="submission" date="2019-11" db="EMBL/GenBank/DDBJ databases">
        <title>Comparative genomics of hydrocarbon-degrading Desulfosarcina strains.</title>
        <authorList>
            <person name="Watanabe M."/>
            <person name="Kojima H."/>
            <person name="Fukui M."/>
        </authorList>
    </citation>
    <scope>NUCLEOTIDE SEQUENCE [LARGE SCALE GENOMIC DNA]</scope>
    <source>
        <strain evidence="4 5">PL12</strain>
    </source>
</reference>
<dbReference type="PROSITE" id="PS00893">
    <property type="entry name" value="NUDIX_BOX"/>
    <property type="match status" value="1"/>
</dbReference>
<dbReference type="KEGG" id="dalk:DSCA_14810"/>
<dbReference type="Pfam" id="PF00293">
    <property type="entry name" value="NUDIX"/>
    <property type="match status" value="1"/>
</dbReference>
<protein>
    <recommendedName>
        <fullName evidence="3">Nudix hydrolase domain-containing protein</fullName>
    </recommendedName>
</protein>
<organism evidence="4 5">
    <name type="scientific">Desulfosarcina alkanivorans</name>
    <dbReference type="NCBI Taxonomy" id="571177"/>
    <lineage>
        <taxon>Bacteria</taxon>
        <taxon>Pseudomonadati</taxon>
        <taxon>Thermodesulfobacteriota</taxon>
        <taxon>Desulfobacteria</taxon>
        <taxon>Desulfobacterales</taxon>
        <taxon>Desulfosarcinaceae</taxon>
        <taxon>Desulfosarcina</taxon>
    </lineage>
</organism>
<dbReference type="GO" id="GO:0016787">
    <property type="term" value="F:hydrolase activity"/>
    <property type="evidence" value="ECO:0007669"/>
    <property type="project" value="UniProtKB-KW"/>
</dbReference>
<dbReference type="Proteomes" id="UP000427906">
    <property type="component" value="Chromosome"/>
</dbReference>
<dbReference type="InterPro" id="IPR020476">
    <property type="entry name" value="Nudix_hydrolase"/>
</dbReference>
<dbReference type="PANTHER" id="PTHR43736:SF1">
    <property type="entry name" value="DIHYDRONEOPTERIN TRIPHOSPHATE DIPHOSPHATASE"/>
    <property type="match status" value="1"/>
</dbReference>
<dbReference type="PRINTS" id="PR00502">
    <property type="entry name" value="NUDIXFAMILY"/>
</dbReference>
<proteinExistence type="inferred from homology"/>
<dbReference type="AlphaFoldDB" id="A0A5K7YL56"/>
<name>A0A5K7YL56_9BACT</name>
<dbReference type="InterPro" id="IPR020084">
    <property type="entry name" value="NUDIX_hydrolase_CS"/>
</dbReference>
<dbReference type="PROSITE" id="PS51462">
    <property type="entry name" value="NUDIX"/>
    <property type="match status" value="1"/>
</dbReference>
<gene>
    <name evidence="4" type="ORF">DSCA_14810</name>
</gene>
<feature type="domain" description="Nudix hydrolase" evidence="3">
    <location>
        <begin position="42"/>
        <end position="167"/>
    </location>
</feature>
<dbReference type="SUPFAM" id="SSF55811">
    <property type="entry name" value="Nudix"/>
    <property type="match status" value="1"/>
</dbReference>
<keyword evidence="5" id="KW-1185">Reference proteome</keyword>
<dbReference type="CDD" id="cd04673">
    <property type="entry name" value="NUDIX_ADPRase"/>
    <property type="match status" value="1"/>
</dbReference>
<dbReference type="Gene3D" id="3.90.79.10">
    <property type="entry name" value="Nucleoside Triphosphate Pyrophosphohydrolase"/>
    <property type="match status" value="1"/>
</dbReference>
<dbReference type="EMBL" id="AP021874">
    <property type="protein sequence ID" value="BBO67551.1"/>
    <property type="molecule type" value="Genomic_DNA"/>
</dbReference>
<dbReference type="InterPro" id="IPR015797">
    <property type="entry name" value="NUDIX_hydrolase-like_dom_sf"/>
</dbReference>
<comment type="similarity">
    <text evidence="2">Belongs to the Nudix hydrolase family.</text>
</comment>
<evidence type="ECO:0000256" key="2">
    <source>
        <dbReference type="RuleBase" id="RU003476"/>
    </source>
</evidence>
<dbReference type="PANTHER" id="PTHR43736">
    <property type="entry name" value="ADP-RIBOSE PYROPHOSPHATASE"/>
    <property type="match status" value="1"/>
</dbReference>
<evidence type="ECO:0000256" key="1">
    <source>
        <dbReference type="ARBA" id="ARBA00022801"/>
    </source>
</evidence>
<evidence type="ECO:0000259" key="3">
    <source>
        <dbReference type="PROSITE" id="PS51462"/>
    </source>
</evidence>
<keyword evidence="1 2" id="KW-0378">Hydrolase</keyword>
<accession>A0A5K7YL56</accession>
<evidence type="ECO:0000313" key="4">
    <source>
        <dbReference type="EMBL" id="BBO67551.1"/>
    </source>
</evidence>